<dbReference type="Gene3D" id="3.60.20.10">
    <property type="entry name" value="Glutamine Phosphoribosylpyrophosphate, subunit 1, domain 1"/>
    <property type="match status" value="1"/>
</dbReference>
<evidence type="ECO:0000313" key="2">
    <source>
        <dbReference type="Proteomes" id="UP000278222"/>
    </source>
</evidence>
<gene>
    <name evidence="1" type="ORF">EDC65_1120</name>
</gene>
<name>A0A3N1MDX3_9PROT</name>
<dbReference type="Proteomes" id="UP000278222">
    <property type="component" value="Unassembled WGS sequence"/>
</dbReference>
<dbReference type="RefSeq" id="WP_123688641.1">
    <property type="nucleotide sequence ID" value="NZ_AP019700.1"/>
</dbReference>
<sequence length="223" mass="23362">MTFSIAARCPATGSFGIAIATSSIAVGNRCPWARAGVGAVTTQHRSDIRLGPIGLDLMGQGLSAGETVRALVAASEFPDQRQVAAVDRDGNAAFFCGPKIPSLNSGHVGRGCVSTGNVIANLDVPKAIVAGYEASQGMPFAERLLAGVDAGLAAGGETQPIMSAALLIVDRQPWPLVDLRVDFQEQPLAVLRGLWKAYEPQVEHFIVQVLRPNEVKPRAKPAA</sequence>
<dbReference type="EMBL" id="RJKX01000011">
    <property type="protein sequence ID" value="ROQ01933.1"/>
    <property type="molecule type" value="Genomic_DNA"/>
</dbReference>
<dbReference type="OrthoDB" id="9790012at2"/>
<dbReference type="PANTHER" id="PTHR39328:SF1">
    <property type="entry name" value="BLL2871 PROTEIN"/>
    <property type="match status" value="1"/>
</dbReference>
<comment type="caution">
    <text evidence="1">The sequence shown here is derived from an EMBL/GenBank/DDBJ whole genome shotgun (WGS) entry which is preliminary data.</text>
</comment>
<dbReference type="PANTHER" id="PTHR39328">
    <property type="entry name" value="BLL2871 PROTEIN"/>
    <property type="match status" value="1"/>
</dbReference>
<dbReference type="InterPro" id="IPR010430">
    <property type="entry name" value="DUF1028"/>
</dbReference>
<protein>
    <submittedName>
        <fullName evidence="1">Putative Ntn-hydrolase superfamily protein</fullName>
    </submittedName>
</protein>
<organism evidence="1 2">
    <name type="scientific">Stella humosa</name>
    <dbReference type="NCBI Taxonomy" id="94"/>
    <lineage>
        <taxon>Bacteria</taxon>
        <taxon>Pseudomonadati</taxon>
        <taxon>Pseudomonadota</taxon>
        <taxon>Alphaproteobacteria</taxon>
        <taxon>Rhodospirillales</taxon>
        <taxon>Stellaceae</taxon>
        <taxon>Stella</taxon>
    </lineage>
</organism>
<keyword evidence="1" id="KW-0378">Hydrolase</keyword>
<proteinExistence type="predicted"/>
<accession>A0A3N1MDX3</accession>
<reference evidence="1 2" key="1">
    <citation type="submission" date="2018-11" db="EMBL/GenBank/DDBJ databases">
        <title>Genomic Encyclopedia of Type Strains, Phase IV (KMG-IV): sequencing the most valuable type-strain genomes for metagenomic binning, comparative biology and taxonomic classification.</title>
        <authorList>
            <person name="Goeker M."/>
        </authorList>
    </citation>
    <scope>NUCLEOTIDE SEQUENCE [LARGE SCALE GENOMIC DNA]</scope>
    <source>
        <strain evidence="1 2">DSM 5900</strain>
    </source>
</reference>
<keyword evidence="2" id="KW-1185">Reference proteome</keyword>
<dbReference type="SUPFAM" id="SSF56235">
    <property type="entry name" value="N-terminal nucleophile aminohydrolases (Ntn hydrolases)"/>
    <property type="match status" value="1"/>
</dbReference>
<dbReference type="AlphaFoldDB" id="A0A3N1MDX3"/>
<evidence type="ECO:0000313" key="1">
    <source>
        <dbReference type="EMBL" id="ROQ01933.1"/>
    </source>
</evidence>
<dbReference type="InterPro" id="IPR029055">
    <property type="entry name" value="Ntn_hydrolases_N"/>
</dbReference>
<dbReference type="GO" id="GO:0016787">
    <property type="term" value="F:hydrolase activity"/>
    <property type="evidence" value="ECO:0007669"/>
    <property type="project" value="UniProtKB-KW"/>
</dbReference>
<dbReference type="Pfam" id="PF06267">
    <property type="entry name" value="DUF1028"/>
    <property type="match status" value="1"/>
</dbReference>